<evidence type="ECO:0000256" key="1">
    <source>
        <dbReference type="RuleBase" id="RU366034"/>
    </source>
</evidence>
<dbReference type="Gene3D" id="1.10.600.10">
    <property type="entry name" value="Farnesyl Diphosphate Synthase"/>
    <property type="match status" value="1"/>
</dbReference>
<dbReference type="AlphaFoldDB" id="A0A0H2XNS8"/>
<dbReference type="EMBL" id="CP000378">
    <property type="protein sequence ID" value="ABF76226.1"/>
    <property type="molecule type" value="Genomic_DNA"/>
</dbReference>
<keyword evidence="1" id="KW-0456">Lyase</keyword>
<name>A0A0H2XNS8_BURO1</name>
<reference evidence="2" key="1">
    <citation type="submission" date="2006-05" db="EMBL/GenBank/DDBJ databases">
        <title>Complete sequence of chromosome 1 of Burkholderia cenocepacia AU 1054.</title>
        <authorList>
            <consortium name="US DOE Joint Genome Institute"/>
            <person name="Copeland A."/>
            <person name="Lucas S."/>
            <person name="Lapidus A."/>
            <person name="Barry K."/>
            <person name="Detter J.C."/>
            <person name="Glavina del Rio T."/>
            <person name="Hammon N."/>
            <person name="Israni S."/>
            <person name="Dalin E."/>
            <person name="Tice H."/>
            <person name="Pitluck S."/>
            <person name="Chain P."/>
            <person name="Malfatti S."/>
            <person name="Shin M."/>
            <person name="Vergez L."/>
            <person name="Schmutz J."/>
            <person name="Larimer F."/>
            <person name="Land M."/>
            <person name="Hauser L."/>
            <person name="Kyrpides N."/>
            <person name="Lykidis A."/>
            <person name="LiPuma J.J."/>
            <person name="Konstantinidis K."/>
            <person name="Tiedje J.M."/>
            <person name="Richardson P."/>
        </authorList>
    </citation>
    <scope>NUCLEOTIDE SEQUENCE [LARGE SCALE GENOMIC DNA]</scope>
    <source>
        <strain evidence="2">AU 1054</strain>
    </source>
</reference>
<dbReference type="GO" id="GO:0046872">
    <property type="term" value="F:metal ion binding"/>
    <property type="evidence" value="ECO:0007669"/>
    <property type="project" value="UniProtKB-KW"/>
</dbReference>
<dbReference type="PANTHER" id="PTHR35201:SF4">
    <property type="entry name" value="BETA-PINACENE SYNTHASE-RELATED"/>
    <property type="match status" value="1"/>
</dbReference>
<sequence length="364" mass="40406">MQASGTPRATSAPPSETQTLVLPLPHLSLPVARHPQHEAIERQLAIDDYPYIVQHYRSDAAARRFLAQRIPAYGSLCYPNARPDRVYALHRMMHVTTLMDDAFTHLARTGDQAGLDTLREHFLAAVDGTPPPADAPSARLLHDTLQLMRTQSEARPAFWRRFVECIREQIHTQASPTATDATRLSLADYLAFRRVEGFGHWITLLTEYALDIDMGQRLAQHAALADARDATIDSVILVNDLFSFRKEWSAHERFNAVWILMRVEQLNAQAALDRLAVLCMSNERRLIDAREAVATGALAGDADAQAYVTELCYMSAGNAEFHAFSTRYHGDDLGGGRFAGGAVAMTALPTLEEIAAADRHARPR</sequence>
<dbReference type="PANTHER" id="PTHR35201">
    <property type="entry name" value="TERPENE SYNTHASE"/>
    <property type="match status" value="1"/>
</dbReference>
<dbReference type="Pfam" id="PF19086">
    <property type="entry name" value="Terpene_syn_C_2"/>
    <property type="match status" value="1"/>
</dbReference>
<dbReference type="GO" id="GO:0010333">
    <property type="term" value="F:terpene synthase activity"/>
    <property type="evidence" value="ECO:0007669"/>
    <property type="project" value="InterPro"/>
</dbReference>
<protein>
    <recommendedName>
        <fullName evidence="1">Terpene synthase</fullName>
        <ecNumber evidence="1">4.2.3.-</ecNumber>
    </recommendedName>
</protein>
<proteinExistence type="inferred from homology"/>
<evidence type="ECO:0000313" key="2">
    <source>
        <dbReference type="EMBL" id="ABF76226.1"/>
    </source>
</evidence>
<dbReference type="HOGENOM" id="CLU_063343_0_0_4"/>
<dbReference type="InterPro" id="IPR034686">
    <property type="entry name" value="Terpene_cyclase-like_2"/>
</dbReference>
<keyword evidence="1" id="KW-0460">Magnesium</keyword>
<dbReference type="SFLD" id="SFLDG01020">
    <property type="entry name" value="Terpene_Cyclase_Like_2"/>
    <property type="match status" value="1"/>
</dbReference>
<dbReference type="SUPFAM" id="SSF48576">
    <property type="entry name" value="Terpenoid synthases"/>
    <property type="match status" value="1"/>
</dbReference>
<keyword evidence="1" id="KW-0479">Metal-binding</keyword>
<accession>A0A0H2XNS8</accession>
<dbReference type="SFLD" id="SFLDS00005">
    <property type="entry name" value="Isoprenoid_Synthase_Type_I"/>
    <property type="match status" value="1"/>
</dbReference>
<comment type="cofactor">
    <cofactor evidence="1">
        <name>Mg(2+)</name>
        <dbReference type="ChEBI" id="CHEBI:18420"/>
    </cofactor>
</comment>
<comment type="similarity">
    <text evidence="1">Belongs to the terpene synthase family.</text>
</comment>
<dbReference type="EC" id="4.2.3.-" evidence="1"/>
<dbReference type="InterPro" id="IPR008949">
    <property type="entry name" value="Isoprenoid_synthase_dom_sf"/>
</dbReference>
<organism evidence="2">
    <name type="scientific">Burkholderia orbicola (strain AU 1054)</name>
    <dbReference type="NCBI Taxonomy" id="331271"/>
    <lineage>
        <taxon>Bacteria</taxon>
        <taxon>Pseudomonadati</taxon>
        <taxon>Pseudomonadota</taxon>
        <taxon>Betaproteobacteria</taxon>
        <taxon>Burkholderiales</taxon>
        <taxon>Burkholderiaceae</taxon>
        <taxon>Burkholderia</taxon>
        <taxon>Burkholderia cepacia complex</taxon>
        <taxon>Burkholderia orbicola</taxon>
    </lineage>
</organism>
<gene>
    <name evidence="2" type="ordered locus">Bcen_1320</name>
</gene>